<name>A0A162K0Y2_9PROT</name>
<comment type="caution">
    <text evidence="6">The sequence shown here is derived from an EMBL/GenBank/DDBJ whole genome shotgun (WGS) entry which is preliminary data.</text>
</comment>
<protein>
    <submittedName>
        <fullName evidence="6">LysR family transcriptional regulator</fullName>
    </submittedName>
</protein>
<evidence type="ECO:0000256" key="3">
    <source>
        <dbReference type="ARBA" id="ARBA00023125"/>
    </source>
</evidence>
<dbReference type="InterPro" id="IPR036388">
    <property type="entry name" value="WH-like_DNA-bd_sf"/>
</dbReference>
<dbReference type="GO" id="GO:0003677">
    <property type="term" value="F:DNA binding"/>
    <property type="evidence" value="ECO:0007669"/>
    <property type="project" value="UniProtKB-KW"/>
</dbReference>
<evidence type="ECO:0000256" key="2">
    <source>
        <dbReference type="ARBA" id="ARBA00023015"/>
    </source>
</evidence>
<proteinExistence type="inferred from homology"/>
<keyword evidence="2" id="KW-0805">Transcription regulation</keyword>
<dbReference type="PRINTS" id="PR00039">
    <property type="entry name" value="HTHLYSR"/>
</dbReference>
<evidence type="ECO:0000313" key="6">
    <source>
        <dbReference type="EMBL" id="KYO50258.1"/>
    </source>
</evidence>
<sequence>MHDIDTALLRSFVSLAETRSFSRTAERVGRSQSAVSTQIRKLEDLVGCTLFDRDKRNVRLTREGEVLLGYARQMIRLSDTMLDRFRTPEIAGEVRFGSPEDFATRYLPEILAAFAAAHPRIRLDVNCDLTLHLIDGLKAGRYDLIVIKQDPDDLHADSIRLWREHLVWVGGPEMSPETPFAEVAEAASADPLPLVLSPPPCVYRARATRALAEIGLPWTVAYSSPSFAGAVAAVKAGLGFTVLPRTMVPEGLVGFDSRRGWPALSDAEICLLSVPRPDPATDALAGFIRERVQTYR</sequence>
<dbReference type="PANTHER" id="PTHR30579:SF7">
    <property type="entry name" value="HTH-TYPE TRANSCRIPTIONAL REGULATOR LRHA-RELATED"/>
    <property type="match status" value="1"/>
</dbReference>
<evidence type="ECO:0000256" key="1">
    <source>
        <dbReference type="ARBA" id="ARBA00009437"/>
    </source>
</evidence>
<evidence type="ECO:0000259" key="5">
    <source>
        <dbReference type="PROSITE" id="PS50931"/>
    </source>
</evidence>
<dbReference type="InterPro" id="IPR050176">
    <property type="entry name" value="LTTR"/>
</dbReference>
<dbReference type="InterPro" id="IPR000847">
    <property type="entry name" value="LysR_HTH_N"/>
</dbReference>
<gene>
    <name evidence="6" type="ORF">AUP44_13915</name>
</gene>
<dbReference type="GO" id="GO:0003700">
    <property type="term" value="F:DNA-binding transcription factor activity"/>
    <property type="evidence" value="ECO:0007669"/>
    <property type="project" value="InterPro"/>
</dbReference>
<dbReference type="SUPFAM" id="SSF53850">
    <property type="entry name" value="Periplasmic binding protein-like II"/>
    <property type="match status" value="1"/>
</dbReference>
<organism evidence="6 7">
    <name type="scientific">Tistrella mobilis</name>
    <dbReference type="NCBI Taxonomy" id="171437"/>
    <lineage>
        <taxon>Bacteria</taxon>
        <taxon>Pseudomonadati</taxon>
        <taxon>Pseudomonadota</taxon>
        <taxon>Alphaproteobacteria</taxon>
        <taxon>Geminicoccales</taxon>
        <taxon>Geminicoccaceae</taxon>
        <taxon>Tistrella</taxon>
    </lineage>
</organism>
<dbReference type="Pfam" id="PF03466">
    <property type="entry name" value="LysR_substrate"/>
    <property type="match status" value="1"/>
</dbReference>
<dbReference type="Gene3D" id="1.10.10.10">
    <property type="entry name" value="Winged helix-like DNA-binding domain superfamily/Winged helix DNA-binding domain"/>
    <property type="match status" value="1"/>
</dbReference>
<accession>A0A162K0Y2</accession>
<dbReference type="InterPro" id="IPR036390">
    <property type="entry name" value="WH_DNA-bd_sf"/>
</dbReference>
<dbReference type="FunFam" id="1.10.10.10:FF:000001">
    <property type="entry name" value="LysR family transcriptional regulator"/>
    <property type="match status" value="1"/>
</dbReference>
<dbReference type="OrthoDB" id="9789529at2"/>
<evidence type="ECO:0000313" key="7">
    <source>
        <dbReference type="Proteomes" id="UP000075787"/>
    </source>
</evidence>
<dbReference type="AlphaFoldDB" id="A0A162K0Y2"/>
<dbReference type="SUPFAM" id="SSF46785">
    <property type="entry name" value="Winged helix' DNA-binding domain"/>
    <property type="match status" value="1"/>
</dbReference>
<dbReference type="Gene3D" id="3.40.190.10">
    <property type="entry name" value="Periplasmic binding protein-like II"/>
    <property type="match status" value="2"/>
</dbReference>
<dbReference type="EMBL" id="LPZR01000203">
    <property type="protein sequence ID" value="KYO50258.1"/>
    <property type="molecule type" value="Genomic_DNA"/>
</dbReference>
<feature type="domain" description="HTH lysR-type" evidence="5">
    <location>
        <begin position="4"/>
        <end position="61"/>
    </location>
</feature>
<dbReference type="InterPro" id="IPR005119">
    <property type="entry name" value="LysR_subst-bd"/>
</dbReference>
<keyword evidence="3" id="KW-0238">DNA-binding</keyword>
<reference evidence="6 7" key="1">
    <citation type="submission" date="2015-12" db="EMBL/GenBank/DDBJ databases">
        <title>Genome sequence of Tistrella mobilis MCCC 1A02139.</title>
        <authorList>
            <person name="Lu L."/>
            <person name="Lai Q."/>
            <person name="Shao Z."/>
            <person name="Qian P."/>
        </authorList>
    </citation>
    <scope>NUCLEOTIDE SEQUENCE [LARGE SCALE GENOMIC DNA]</scope>
    <source>
        <strain evidence="6 7">MCCC 1A02139</strain>
    </source>
</reference>
<dbReference type="PROSITE" id="PS50931">
    <property type="entry name" value="HTH_LYSR"/>
    <property type="match status" value="1"/>
</dbReference>
<comment type="similarity">
    <text evidence="1">Belongs to the LysR transcriptional regulatory family.</text>
</comment>
<dbReference type="Pfam" id="PF00126">
    <property type="entry name" value="HTH_1"/>
    <property type="match status" value="1"/>
</dbReference>
<dbReference type="PANTHER" id="PTHR30579">
    <property type="entry name" value="TRANSCRIPTIONAL REGULATOR"/>
    <property type="match status" value="1"/>
</dbReference>
<evidence type="ECO:0000256" key="4">
    <source>
        <dbReference type="ARBA" id="ARBA00023163"/>
    </source>
</evidence>
<keyword evidence="4" id="KW-0804">Transcription</keyword>
<dbReference type="Proteomes" id="UP000075787">
    <property type="component" value="Unassembled WGS sequence"/>
</dbReference>